<evidence type="ECO:0000313" key="1">
    <source>
        <dbReference type="EMBL" id="PIR69722.1"/>
    </source>
</evidence>
<organism evidence="1 2">
    <name type="scientific">Candidatus Niyogibacteria bacterium CG10_big_fil_rev_8_21_14_0_10_46_36</name>
    <dbReference type="NCBI Taxonomy" id="1974726"/>
    <lineage>
        <taxon>Bacteria</taxon>
        <taxon>Candidatus Niyogiibacteriota</taxon>
    </lineage>
</organism>
<evidence type="ECO:0000313" key="2">
    <source>
        <dbReference type="Proteomes" id="UP000231503"/>
    </source>
</evidence>
<gene>
    <name evidence="1" type="ORF">COU47_01400</name>
</gene>
<accession>A0A2H0TDU8</accession>
<sequence>MFIGLPLESYWICVGTPPQQQHDVGCVLVVVVITVGGCVGGVLTTVTGTTCTEQFAVLLRPCPSVAVTVANFVPVVPNVTLLLWVNPVTSPVHWNVTGATPPAYPATNVTVFPMVIVGLLTEHATLKVPVIGGCVLSTNTVTESVADFPSFVQVTVYVVSNDGDTSSEPDFDLLPDHPFDALQ</sequence>
<dbReference type="Proteomes" id="UP000231503">
    <property type="component" value="Unassembled WGS sequence"/>
</dbReference>
<comment type="caution">
    <text evidence="1">The sequence shown here is derived from an EMBL/GenBank/DDBJ whole genome shotgun (WGS) entry which is preliminary data.</text>
</comment>
<reference evidence="2" key="1">
    <citation type="submission" date="2017-09" db="EMBL/GenBank/DDBJ databases">
        <title>Depth-based differentiation of microbial function through sediment-hosted aquifers and enrichment of novel symbionts in the deep terrestrial subsurface.</title>
        <authorList>
            <person name="Probst A.J."/>
            <person name="Ladd B."/>
            <person name="Jarett J.K."/>
            <person name="Geller-Mcgrath D.E."/>
            <person name="Sieber C.M.K."/>
            <person name="Emerson J.B."/>
            <person name="Anantharaman K."/>
            <person name="Thomas B.C."/>
            <person name="Malmstrom R."/>
            <person name="Stieglmeier M."/>
            <person name="Klingl A."/>
            <person name="Woyke T."/>
            <person name="Ryan C.M."/>
            <person name="Banfield J.F."/>
        </authorList>
    </citation>
    <scope>NUCLEOTIDE SEQUENCE [LARGE SCALE GENOMIC DNA]</scope>
</reference>
<proteinExistence type="predicted"/>
<protein>
    <submittedName>
        <fullName evidence="1">Uncharacterized protein</fullName>
    </submittedName>
</protein>
<name>A0A2H0TDU8_9BACT</name>
<dbReference type="EMBL" id="PFCO01000003">
    <property type="protein sequence ID" value="PIR69722.1"/>
    <property type="molecule type" value="Genomic_DNA"/>
</dbReference>
<dbReference type="AlphaFoldDB" id="A0A2H0TDU8"/>